<name>A0A6M3XBT4_9ZZZZ</name>
<gene>
    <name evidence="1" type="ORF">TM448B00361_0031</name>
</gene>
<dbReference type="AlphaFoldDB" id="A0A6M3XBT4"/>
<dbReference type="EMBL" id="MT144615">
    <property type="protein sequence ID" value="QJH95242.1"/>
    <property type="molecule type" value="Genomic_DNA"/>
</dbReference>
<accession>A0A6M3XBT4</accession>
<proteinExistence type="predicted"/>
<evidence type="ECO:0000313" key="1">
    <source>
        <dbReference type="EMBL" id="QJH95242.1"/>
    </source>
</evidence>
<reference evidence="1" key="1">
    <citation type="submission" date="2020-03" db="EMBL/GenBank/DDBJ databases">
        <title>The deep terrestrial virosphere.</title>
        <authorList>
            <person name="Holmfeldt K."/>
            <person name="Nilsson E."/>
            <person name="Simone D."/>
            <person name="Lopez-Fernandez M."/>
            <person name="Wu X."/>
            <person name="de Brujin I."/>
            <person name="Lundin D."/>
            <person name="Andersson A."/>
            <person name="Bertilsson S."/>
            <person name="Dopson M."/>
        </authorList>
    </citation>
    <scope>NUCLEOTIDE SEQUENCE</scope>
    <source>
        <strain evidence="1">TM448B00361</strain>
    </source>
</reference>
<protein>
    <submittedName>
        <fullName evidence="1">Uncharacterized protein</fullName>
    </submittedName>
</protein>
<organism evidence="1">
    <name type="scientific">viral metagenome</name>
    <dbReference type="NCBI Taxonomy" id="1070528"/>
    <lineage>
        <taxon>unclassified sequences</taxon>
        <taxon>metagenomes</taxon>
        <taxon>organismal metagenomes</taxon>
    </lineage>
</organism>
<sequence length="151" mass="16463">MVCATCSALRHEISQLKEEISEWQAWAEEERGAAVDDQRLAHWRSLFGGRGAAPVLTLMALADRPGRLITARAVIEATRIGSVKETDDVQCRDMATTRICQLRDVLRTLAGDGRLPDVFGARRAGIDTVWGQGWMMTAENAAAVRALAGEA</sequence>